<dbReference type="GO" id="GO:0046872">
    <property type="term" value="F:metal ion binding"/>
    <property type="evidence" value="ECO:0007669"/>
    <property type="project" value="UniProtKB-KW"/>
</dbReference>
<feature type="transmembrane region" description="Helical" evidence="7">
    <location>
        <begin position="81"/>
        <end position="101"/>
    </location>
</feature>
<dbReference type="AlphaFoldDB" id="A0A1G1T6J2"/>
<comment type="caution">
    <text evidence="8">The sequence shown here is derived from an EMBL/GenBank/DDBJ whole genome shotgun (WGS) entry which is preliminary data.</text>
</comment>
<accession>A0A1G1T6J2</accession>
<gene>
    <name evidence="8" type="ORF">BEN48_12715</name>
</gene>
<dbReference type="Pfam" id="PF05875">
    <property type="entry name" value="Ceramidase"/>
    <property type="match status" value="1"/>
</dbReference>
<evidence type="ECO:0000256" key="7">
    <source>
        <dbReference type="SAM" id="Phobius"/>
    </source>
</evidence>
<feature type="transmembrane region" description="Helical" evidence="7">
    <location>
        <begin position="113"/>
        <end position="131"/>
    </location>
</feature>
<dbReference type="Proteomes" id="UP000177791">
    <property type="component" value="Unassembled WGS sequence"/>
</dbReference>
<evidence type="ECO:0000256" key="1">
    <source>
        <dbReference type="ARBA" id="ARBA00004141"/>
    </source>
</evidence>
<evidence type="ECO:0000256" key="2">
    <source>
        <dbReference type="ARBA" id="ARBA00022692"/>
    </source>
</evidence>
<evidence type="ECO:0000256" key="5">
    <source>
        <dbReference type="ARBA" id="ARBA00023136"/>
    </source>
</evidence>
<feature type="transmembrane region" description="Helical" evidence="7">
    <location>
        <begin position="202"/>
        <end position="219"/>
    </location>
</feature>
<comment type="cofactor">
    <cofactor evidence="6">
        <name>Zn(2+)</name>
        <dbReference type="ChEBI" id="CHEBI:29105"/>
    </cofactor>
</comment>
<sequence>MEFQSCPWHEFEYAAAQFCEESLCGWVRQPGNTVSNLGFLVVAYLIFRHAGKHNARHLIPLAYISIATGLGSAFFHASETWVGGIIDFSTIYLGSAFMFAMNVRRLTNWGKPAIVLVYWVFFLGFFGLLFWDRDLARTSYALQSVLCCIVLEAILFFRQDYRPSYRWFWAFWGSFLLGYGLWLLDVKHIVCDPTNHWVSGHALWHWLDALALYCVYRFYTGIPVLRFSPQPLVTDAGKRG</sequence>
<feature type="binding site" evidence="6">
    <location>
        <position position="76"/>
    </location>
    <ligand>
        <name>Zn(2+)</name>
        <dbReference type="ChEBI" id="CHEBI:29105"/>
        <note>catalytic</note>
    </ligand>
</feature>
<dbReference type="OrthoDB" id="821926at2"/>
<organism evidence="8 9">
    <name type="scientific">Hymenobacter glacialis</name>
    <dbReference type="NCBI Taxonomy" id="1908236"/>
    <lineage>
        <taxon>Bacteria</taxon>
        <taxon>Pseudomonadati</taxon>
        <taxon>Bacteroidota</taxon>
        <taxon>Cytophagia</taxon>
        <taxon>Cytophagales</taxon>
        <taxon>Hymenobacteraceae</taxon>
        <taxon>Hymenobacter</taxon>
    </lineage>
</organism>
<dbReference type="EMBL" id="MDZC01000049">
    <property type="protein sequence ID" value="OGX86490.1"/>
    <property type="molecule type" value="Genomic_DNA"/>
</dbReference>
<evidence type="ECO:0000256" key="4">
    <source>
        <dbReference type="ARBA" id="ARBA00022989"/>
    </source>
</evidence>
<evidence type="ECO:0008006" key="10">
    <source>
        <dbReference type="Google" id="ProtNLM"/>
    </source>
</evidence>
<feature type="transmembrane region" description="Helical" evidence="7">
    <location>
        <begin position="164"/>
        <end position="182"/>
    </location>
</feature>
<dbReference type="GO" id="GO:0016020">
    <property type="term" value="C:membrane"/>
    <property type="evidence" value="ECO:0007669"/>
    <property type="project" value="UniProtKB-SubCell"/>
</dbReference>
<keyword evidence="6" id="KW-0862">Zinc</keyword>
<keyword evidence="2 7" id="KW-0812">Transmembrane</keyword>
<feature type="transmembrane region" description="Helical" evidence="7">
    <location>
        <begin position="58"/>
        <end position="75"/>
    </location>
</feature>
<keyword evidence="9" id="KW-1185">Reference proteome</keyword>
<feature type="binding site" evidence="6">
    <location>
        <position position="205"/>
    </location>
    <ligand>
        <name>Zn(2+)</name>
        <dbReference type="ChEBI" id="CHEBI:29105"/>
        <note>catalytic</note>
    </ligand>
</feature>
<dbReference type="GO" id="GO:0006672">
    <property type="term" value="P:ceramide metabolic process"/>
    <property type="evidence" value="ECO:0007669"/>
    <property type="project" value="InterPro"/>
</dbReference>
<evidence type="ECO:0000256" key="6">
    <source>
        <dbReference type="PIRSR" id="PIRSR608901-2"/>
    </source>
</evidence>
<keyword evidence="5 7" id="KW-0472">Membrane</keyword>
<evidence type="ECO:0000313" key="9">
    <source>
        <dbReference type="Proteomes" id="UP000177791"/>
    </source>
</evidence>
<keyword evidence="3" id="KW-0378">Hydrolase</keyword>
<feature type="transmembrane region" description="Helical" evidence="7">
    <location>
        <begin position="137"/>
        <end position="157"/>
    </location>
</feature>
<evidence type="ECO:0000256" key="3">
    <source>
        <dbReference type="ARBA" id="ARBA00022801"/>
    </source>
</evidence>
<dbReference type="GO" id="GO:0016811">
    <property type="term" value="F:hydrolase activity, acting on carbon-nitrogen (but not peptide) bonds, in linear amides"/>
    <property type="evidence" value="ECO:0007669"/>
    <property type="project" value="InterPro"/>
</dbReference>
<dbReference type="RefSeq" id="WP_070733760.1">
    <property type="nucleotide sequence ID" value="NZ_MDZC01000049.1"/>
</dbReference>
<name>A0A1G1T6J2_9BACT</name>
<keyword evidence="4 7" id="KW-1133">Transmembrane helix</keyword>
<reference evidence="8 9" key="1">
    <citation type="submission" date="2016-08" db="EMBL/GenBank/DDBJ databases">
        <title>Hymenobacter coccineus sp. nov., Hymenobacter lapidarius sp. nov. and Hymenobacter glacialis sp. nov., isolated from Antarctic soil.</title>
        <authorList>
            <person name="Sedlacek I."/>
            <person name="Kralova S."/>
            <person name="Kyrova K."/>
            <person name="Maslanova I."/>
            <person name="Stankova E."/>
            <person name="Vrbovska V."/>
            <person name="Nemec M."/>
            <person name="Bartak M."/>
            <person name="Svec P."/>
            <person name="Busse H.-J."/>
            <person name="Pantucek R."/>
        </authorList>
    </citation>
    <scope>NUCLEOTIDE SEQUENCE [LARGE SCALE GENOMIC DNA]</scope>
    <source>
        <strain evidence="8 9">CCM 8648</strain>
    </source>
</reference>
<feature type="binding site" evidence="6">
    <location>
        <position position="201"/>
    </location>
    <ligand>
        <name>Zn(2+)</name>
        <dbReference type="ChEBI" id="CHEBI:29105"/>
        <note>catalytic</note>
    </ligand>
</feature>
<dbReference type="InterPro" id="IPR008901">
    <property type="entry name" value="ACER"/>
</dbReference>
<proteinExistence type="predicted"/>
<comment type="subcellular location">
    <subcellularLocation>
        <location evidence="1">Membrane</location>
        <topology evidence="1">Multi-pass membrane protein</topology>
    </subcellularLocation>
</comment>
<evidence type="ECO:0000313" key="8">
    <source>
        <dbReference type="EMBL" id="OGX86490.1"/>
    </source>
</evidence>
<keyword evidence="6" id="KW-0479">Metal-binding</keyword>
<protein>
    <recommendedName>
        <fullName evidence="10">Ceramidase</fullName>
    </recommendedName>
</protein>